<proteinExistence type="predicted"/>
<reference evidence="1" key="1">
    <citation type="submission" date="2020-05" db="EMBL/GenBank/DDBJ databases">
        <authorList>
            <person name="Chiriac C."/>
            <person name="Salcher M."/>
            <person name="Ghai R."/>
            <person name="Kavagutti S V."/>
        </authorList>
    </citation>
    <scope>NUCLEOTIDE SEQUENCE</scope>
</reference>
<gene>
    <name evidence="1" type="ORF">UFOVP236_62</name>
</gene>
<dbReference type="EMBL" id="LR798284">
    <property type="protein sequence ID" value="CAB5220456.1"/>
    <property type="molecule type" value="Genomic_DNA"/>
</dbReference>
<protein>
    <submittedName>
        <fullName evidence="1">Uncharacterized protein</fullName>
    </submittedName>
</protein>
<evidence type="ECO:0000313" key="1">
    <source>
        <dbReference type="EMBL" id="CAB5220456.1"/>
    </source>
</evidence>
<sequence length="114" mass="13236">MSLDYNLTTIRSFENVCYTKNEAMNPITECLIFTTMSIGMSRITKENYRQFYARMAAYHGVIGKPLVRYNEDTNVREKFAPTIYDVRDHIGLSTNASRKSDSQFMKQLTTNVQE</sequence>
<organism evidence="1">
    <name type="scientific">uncultured Caudovirales phage</name>
    <dbReference type="NCBI Taxonomy" id="2100421"/>
    <lineage>
        <taxon>Viruses</taxon>
        <taxon>Duplodnaviria</taxon>
        <taxon>Heunggongvirae</taxon>
        <taxon>Uroviricota</taxon>
        <taxon>Caudoviricetes</taxon>
        <taxon>Peduoviridae</taxon>
        <taxon>Maltschvirus</taxon>
        <taxon>Maltschvirus maltsch</taxon>
    </lineage>
</organism>
<accession>A0A6J7WRC1</accession>
<name>A0A6J7WRC1_9CAUD</name>